<dbReference type="GO" id="GO:0016020">
    <property type="term" value="C:membrane"/>
    <property type="evidence" value="ECO:0007669"/>
    <property type="project" value="InterPro"/>
</dbReference>
<dbReference type="FunFam" id="3.10.20.740:FF:000001">
    <property type="entry name" value="NADH-quinone oxidoreductase subunit G"/>
    <property type="match status" value="1"/>
</dbReference>
<gene>
    <name evidence="16" type="ORF">A2637_01440</name>
</gene>
<dbReference type="Gene3D" id="3.40.50.740">
    <property type="match status" value="2"/>
</dbReference>
<dbReference type="InterPro" id="IPR050123">
    <property type="entry name" value="Prok_molybdopt-oxidoreductase"/>
</dbReference>
<dbReference type="InterPro" id="IPR006657">
    <property type="entry name" value="MoPterin_dinucl-bd_dom"/>
</dbReference>
<dbReference type="GO" id="GO:0043546">
    <property type="term" value="F:molybdopterin cofactor binding"/>
    <property type="evidence" value="ECO:0007669"/>
    <property type="project" value="InterPro"/>
</dbReference>
<evidence type="ECO:0000256" key="6">
    <source>
        <dbReference type="ARBA" id="ARBA00022723"/>
    </source>
</evidence>
<evidence type="ECO:0000259" key="15">
    <source>
        <dbReference type="PROSITE" id="PS51839"/>
    </source>
</evidence>
<feature type="domain" description="4Fe-4S Mo/W bis-MGD-type" evidence="14">
    <location>
        <begin position="231"/>
        <end position="287"/>
    </location>
</feature>
<keyword evidence="10 12" id="KW-0520">NAD</keyword>
<comment type="cofactor">
    <cofactor evidence="12">
        <name>[2Fe-2S] cluster</name>
        <dbReference type="ChEBI" id="CHEBI:190135"/>
    </cofactor>
    <text evidence="12">Binds 1 [2Fe-2S] cluster per subunit.</text>
</comment>
<dbReference type="Pfam" id="PF10588">
    <property type="entry name" value="NADH-G_4Fe-4S_3"/>
    <property type="match status" value="1"/>
</dbReference>
<dbReference type="InterPro" id="IPR009010">
    <property type="entry name" value="Asp_de-COase-like_dom_sf"/>
</dbReference>
<evidence type="ECO:0000256" key="12">
    <source>
        <dbReference type="RuleBase" id="RU003525"/>
    </source>
</evidence>
<dbReference type="InterPro" id="IPR019574">
    <property type="entry name" value="NADH_UbQ_OxRdtase_Gsu_4Fe4S-bd"/>
</dbReference>
<evidence type="ECO:0000256" key="2">
    <source>
        <dbReference type="ARBA" id="ARBA00005404"/>
    </source>
</evidence>
<proteinExistence type="inferred from homology"/>
<keyword evidence="4 12" id="KW-0001">2Fe-2S</keyword>
<comment type="similarity">
    <text evidence="2 12">Belongs to the complex I 75 kDa subunit family.</text>
</comment>
<evidence type="ECO:0000256" key="9">
    <source>
        <dbReference type="ARBA" id="ARBA00023014"/>
    </source>
</evidence>
<dbReference type="GO" id="GO:0042773">
    <property type="term" value="P:ATP synthesis coupled electron transport"/>
    <property type="evidence" value="ECO:0007669"/>
    <property type="project" value="InterPro"/>
</dbReference>
<dbReference type="Pfam" id="PF01568">
    <property type="entry name" value="Molydop_binding"/>
    <property type="match status" value="1"/>
</dbReference>
<keyword evidence="5 12" id="KW-0874">Quinone</keyword>
<evidence type="ECO:0000259" key="13">
    <source>
        <dbReference type="PROSITE" id="PS51085"/>
    </source>
</evidence>
<dbReference type="Gene3D" id="3.40.228.10">
    <property type="entry name" value="Dimethylsulfoxide Reductase, domain 2"/>
    <property type="match status" value="1"/>
</dbReference>
<evidence type="ECO:0000256" key="8">
    <source>
        <dbReference type="ARBA" id="ARBA00023004"/>
    </source>
</evidence>
<feature type="domain" description="4Fe-4S His(Cys)3-ligated-type" evidence="15">
    <location>
        <begin position="94"/>
        <end position="133"/>
    </location>
</feature>
<dbReference type="STRING" id="1817764.A2637_01440"/>
<evidence type="ECO:0000256" key="7">
    <source>
        <dbReference type="ARBA" id="ARBA00022967"/>
    </source>
</evidence>
<dbReference type="PROSITE" id="PS00642">
    <property type="entry name" value="COMPLEX1_75K_2"/>
    <property type="match status" value="1"/>
</dbReference>
<dbReference type="GO" id="GO:0046872">
    <property type="term" value="F:metal ion binding"/>
    <property type="evidence" value="ECO:0007669"/>
    <property type="project" value="UniProtKB-UniRule"/>
</dbReference>
<dbReference type="Proteomes" id="UP000179360">
    <property type="component" value="Unassembled WGS sequence"/>
</dbReference>
<dbReference type="PROSITE" id="PS51669">
    <property type="entry name" value="4FE4S_MOW_BIS_MGD"/>
    <property type="match status" value="1"/>
</dbReference>
<dbReference type="Gene3D" id="3.10.20.740">
    <property type="match status" value="1"/>
</dbReference>
<dbReference type="InterPro" id="IPR001041">
    <property type="entry name" value="2Fe-2S_ferredoxin-type"/>
</dbReference>
<comment type="cofactor">
    <cofactor evidence="1 12">
        <name>[4Fe-4S] cluster</name>
        <dbReference type="ChEBI" id="CHEBI:49883"/>
    </cofactor>
</comment>
<keyword evidence="6 12" id="KW-0479">Metal-binding</keyword>
<dbReference type="GO" id="GO:0051539">
    <property type="term" value="F:4 iron, 4 sulfur cluster binding"/>
    <property type="evidence" value="ECO:0007669"/>
    <property type="project" value="UniProtKB-KW"/>
</dbReference>
<reference evidence="16 17" key="1">
    <citation type="journal article" date="2016" name="Nat. Commun.">
        <title>Thousands of microbial genomes shed light on interconnected biogeochemical processes in an aquifer system.</title>
        <authorList>
            <person name="Anantharaman K."/>
            <person name="Brown C.T."/>
            <person name="Hug L.A."/>
            <person name="Sharon I."/>
            <person name="Castelle C.J."/>
            <person name="Probst A.J."/>
            <person name="Thomas B.C."/>
            <person name="Singh A."/>
            <person name="Wilkins M.J."/>
            <person name="Karaoz U."/>
            <person name="Brodie E.L."/>
            <person name="Williams K.H."/>
            <person name="Hubbard S.S."/>
            <person name="Banfield J.F."/>
        </authorList>
    </citation>
    <scope>NUCLEOTIDE SEQUENCE [LARGE SCALE GENOMIC DNA]</scope>
</reference>
<dbReference type="InterPro" id="IPR036010">
    <property type="entry name" value="2Fe-2S_ferredoxin-like_sf"/>
</dbReference>
<dbReference type="Pfam" id="PF00384">
    <property type="entry name" value="Molybdopterin"/>
    <property type="match status" value="1"/>
</dbReference>
<evidence type="ECO:0000256" key="1">
    <source>
        <dbReference type="ARBA" id="ARBA00001966"/>
    </source>
</evidence>
<dbReference type="GO" id="GO:0051537">
    <property type="term" value="F:2 iron, 2 sulfur cluster binding"/>
    <property type="evidence" value="ECO:0007669"/>
    <property type="project" value="UniProtKB-UniRule"/>
</dbReference>
<dbReference type="PROSITE" id="PS51839">
    <property type="entry name" value="4FE4S_HC3"/>
    <property type="match status" value="1"/>
</dbReference>
<comment type="catalytic activity">
    <reaction evidence="11 12">
        <text>a quinone + NADH + 5 H(+)(in) = a quinol + NAD(+) + 4 H(+)(out)</text>
        <dbReference type="Rhea" id="RHEA:57888"/>
        <dbReference type="ChEBI" id="CHEBI:15378"/>
        <dbReference type="ChEBI" id="CHEBI:24646"/>
        <dbReference type="ChEBI" id="CHEBI:57540"/>
        <dbReference type="ChEBI" id="CHEBI:57945"/>
        <dbReference type="ChEBI" id="CHEBI:132124"/>
    </reaction>
</comment>
<keyword evidence="9 12" id="KW-0411">Iron-sulfur</keyword>
<dbReference type="InterPro" id="IPR000283">
    <property type="entry name" value="NADH_UbQ_OxRdtase_75kDa_su_CS"/>
</dbReference>
<sequence length="812" mass="86451">MSAKPETVSAAAPAADQVTIVVDGKKIQVRKGAMLIQATDAAGVYIPRFCYHKKLSIAASCRMCLVEVEKAPKPMPACATPVADGMIVRTRSDKARAAQQGVMEFLLINHPLDCPVCDQGGECQLQDLALGYGKDVARFTEPKRAVVDKDIGPLIATEMTRCIHCTRCVRFGKEIAGVMEFGGLGRGDRTEIRTFLDGSVNSELSGNVIDLCPVGALTSKPYRYSARPWELRGRASVAPHDCVGSNLTVQTRNGRVLRVLPRENEAVNECWLSDRDRFSYEALNSEERLRAPMIRVNGMWEETDWNTAIEFTAQGLKQALKTHGPDGVGALAAPGATLEEFYLLQKLVRALGSGNVDHRLRQSDFSDDAAMPPFPWLGQALADLEQLAAVLLVGADPRREAPLLNLRLRKAALRGACVMAVNAVDYDFNYKIAHKTVTDPLKLLERLAGVAKALGALKGAELPAPFTAQYRDVAPTETDQAMARALAERRPAAVLLGALATSHPLSASVRALAQLVAETAGARFGFIPEADSAAGWLAGCVPHRGPAGKPAAPAGRNAAAMLREPRQAYLLLGVEPELDGISGARALAAMQAAQFVAMLTTFKPSPFRTRAVEYADVLLPLAPFTETAGTFVNAEGRRQEFNGAVAPLGQARPGWKILRVLGNLLGLSGFEQADIEDVRREIDTGAVAPTARLGAWQLSAVPPAGLAAPSGQVLRIAEVPMYAVDAITRRAASLQKTAANPEPAACLNAAQAERLKLKDGDGVLVRMIEGDARLKVVVDARVPDGCVLIPAGCPETATLGGHGPATIVGEGA</sequence>
<evidence type="ECO:0000259" key="14">
    <source>
        <dbReference type="PROSITE" id="PS51669"/>
    </source>
</evidence>
<keyword evidence="7 12" id="KW-1278">Translocase</keyword>
<dbReference type="SMART" id="SM00929">
    <property type="entry name" value="NADH-G_4Fe-4S_3"/>
    <property type="match status" value="1"/>
</dbReference>
<evidence type="ECO:0000313" key="16">
    <source>
        <dbReference type="EMBL" id="OGI47509.1"/>
    </source>
</evidence>
<organism evidence="16 17">
    <name type="scientific">Candidatus Muproteobacteria bacterium RIFCSPHIGHO2_01_FULL_65_16</name>
    <dbReference type="NCBI Taxonomy" id="1817764"/>
    <lineage>
        <taxon>Bacteria</taxon>
        <taxon>Pseudomonadati</taxon>
        <taxon>Pseudomonadota</taxon>
        <taxon>Candidatus Muproteobacteria</taxon>
    </lineage>
</organism>
<dbReference type="InterPro" id="IPR006963">
    <property type="entry name" value="Mopterin_OxRdtase_4Fe-4S_dom"/>
</dbReference>
<dbReference type="InterPro" id="IPR010228">
    <property type="entry name" value="NADH_UbQ_OxRdtase_Gsu"/>
</dbReference>
<dbReference type="InterPro" id="IPR006656">
    <property type="entry name" value="Mopterin_OxRdtase"/>
</dbReference>
<dbReference type="SUPFAM" id="SSF50692">
    <property type="entry name" value="ADC-like"/>
    <property type="match status" value="1"/>
</dbReference>
<evidence type="ECO:0000256" key="10">
    <source>
        <dbReference type="ARBA" id="ARBA00023027"/>
    </source>
</evidence>
<dbReference type="Gene3D" id="2.40.40.20">
    <property type="match status" value="1"/>
</dbReference>
<protein>
    <recommendedName>
        <fullName evidence="12">NADH-quinone oxidoreductase</fullName>
        <ecNumber evidence="12">7.1.1.-</ecNumber>
    </recommendedName>
</protein>
<dbReference type="SUPFAM" id="SSF54862">
    <property type="entry name" value="4Fe-4S ferredoxins"/>
    <property type="match status" value="1"/>
</dbReference>
<name>A0A1F6TR26_9PROT</name>
<comment type="caution">
    <text evidence="16">The sequence shown here is derived from an EMBL/GenBank/DDBJ whole genome shotgun (WGS) entry which is preliminary data.</text>
</comment>
<dbReference type="EC" id="7.1.1.-" evidence="12"/>
<dbReference type="EMBL" id="MFSY01000017">
    <property type="protein sequence ID" value="OGI47509.1"/>
    <property type="molecule type" value="Genomic_DNA"/>
</dbReference>
<dbReference type="GO" id="GO:0008137">
    <property type="term" value="F:NADH dehydrogenase (ubiquinone) activity"/>
    <property type="evidence" value="ECO:0007669"/>
    <property type="project" value="UniProtKB-UniRule"/>
</dbReference>
<evidence type="ECO:0000256" key="11">
    <source>
        <dbReference type="ARBA" id="ARBA00047712"/>
    </source>
</evidence>
<dbReference type="Pfam" id="PF22117">
    <property type="entry name" value="Fer4_Nqo3"/>
    <property type="match status" value="1"/>
</dbReference>
<dbReference type="Pfam" id="PF13510">
    <property type="entry name" value="Fer2_4"/>
    <property type="match status" value="1"/>
</dbReference>
<dbReference type="PANTHER" id="PTHR43105">
    <property type="entry name" value="RESPIRATORY NITRATE REDUCTASE"/>
    <property type="match status" value="1"/>
</dbReference>
<dbReference type="FunFam" id="3.30.70.20:FF:000002">
    <property type="entry name" value="NADH-ubiquinone oxidoreductase 75 kDa subunit"/>
    <property type="match status" value="1"/>
</dbReference>
<dbReference type="CDD" id="cd00207">
    <property type="entry name" value="fer2"/>
    <property type="match status" value="1"/>
</dbReference>
<dbReference type="NCBIfam" id="TIGR01973">
    <property type="entry name" value="NuoG"/>
    <property type="match status" value="1"/>
</dbReference>
<comment type="function">
    <text evidence="12">NDH-1 shuttles electrons from NADH, via FMN and iron-sulfur (Fe-S) centers, to quinones in the respiratory chain. Couples the redox reaction to proton translocation (for every two electrons transferred, four hydrogen ions are translocated across the cytoplasmic membrane), and thus conserves the redox energy in a proton gradient.</text>
</comment>
<dbReference type="GO" id="GO:0048038">
    <property type="term" value="F:quinone binding"/>
    <property type="evidence" value="ECO:0007669"/>
    <property type="project" value="UniProtKB-UniRule"/>
</dbReference>
<evidence type="ECO:0000256" key="4">
    <source>
        <dbReference type="ARBA" id="ARBA00022714"/>
    </source>
</evidence>
<dbReference type="PANTHER" id="PTHR43105:SF13">
    <property type="entry name" value="NADH-UBIQUINONE OXIDOREDUCTASE 75 KDA SUBUNIT, MITOCHONDRIAL"/>
    <property type="match status" value="1"/>
</dbReference>
<dbReference type="PROSITE" id="PS00641">
    <property type="entry name" value="COMPLEX1_75K_1"/>
    <property type="match status" value="1"/>
</dbReference>
<dbReference type="Pfam" id="PF22151">
    <property type="entry name" value="Fer4_NDSU1"/>
    <property type="match status" value="1"/>
</dbReference>
<dbReference type="SUPFAM" id="SSF53706">
    <property type="entry name" value="Formate dehydrogenase/DMSO reductase, domains 1-3"/>
    <property type="match status" value="1"/>
</dbReference>
<evidence type="ECO:0000256" key="3">
    <source>
        <dbReference type="ARBA" id="ARBA00022485"/>
    </source>
</evidence>
<dbReference type="GO" id="GO:1990204">
    <property type="term" value="C:oxidoreductase complex"/>
    <property type="evidence" value="ECO:0007669"/>
    <property type="project" value="UniProtKB-ARBA"/>
</dbReference>
<dbReference type="PROSITE" id="PS51085">
    <property type="entry name" value="2FE2S_FER_2"/>
    <property type="match status" value="1"/>
</dbReference>
<keyword evidence="8 12" id="KW-0408">Iron</keyword>
<dbReference type="PROSITE" id="PS00643">
    <property type="entry name" value="COMPLEX1_75K_3"/>
    <property type="match status" value="1"/>
</dbReference>
<feature type="domain" description="2Fe-2S ferredoxin-type" evidence="13">
    <location>
        <begin position="16"/>
        <end position="94"/>
    </location>
</feature>
<evidence type="ECO:0000313" key="17">
    <source>
        <dbReference type="Proteomes" id="UP000179360"/>
    </source>
</evidence>
<dbReference type="AlphaFoldDB" id="A0A1F6TR26"/>
<keyword evidence="3 12" id="KW-0004">4Fe-4S</keyword>
<dbReference type="GO" id="GO:0016651">
    <property type="term" value="F:oxidoreductase activity, acting on NAD(P)H"/>
    <property type="evidence" value="ECO:0007669"/>
    <property type="project" value="InterPro"/>
</dbReference>
<dbReference type="Gene3D" id="3.30.70.20">
    <property type="match status" value="1"/>
</dbReference>
<accession>A0A1F6TR26</accession>
<dbReference type="SUPFAM" id="SSF54292">
    <property type="entry name" value="2Fe-2S ferredoxin-like"/>
    <property type="match status" value="1"/>
</dbReference>
<dbReference type="InterPro" id="IPR054351">
    <property type="entry name" value="NADH_UbQ_OxRdtase_ferredoxin"/>
</dbReference>
<evidence type="ECO:0000256" key="5">
    <source>
        <dbReference type="ARBA" id="ARBA00022719"/>
    </source>
</evidence>